<evidence type="ECO:0000259" key="3">
    <source>
        <dbReference type="SMART" id="SM00701"/>
    </source>
</evidence>
<dbReference type="AlphaFoldDB" id="A0A6J4QSH1"/>
<dbReference type="GO" id="GO:0009253">
    <property type="term" value="P:peptidoglycan catabolic process"/>
    <property type="evidence" value="ECO:0007669"/>
    <property type="project" value="InterPro"/>
</dbReference>
<proteinExistence type="inferred from homology"/>
<gene>
    <name evidence="4" type="ORF">AVDCRST_MAG64-4470</name>
</gene>
<evidence type="ECO:0008006" key="5">
    <source>
        <dbReference type="Google" id="ProtNLM"/>
    </source>
</evidence>
<dbReference type="EMBL" id="CADCUQ010001052">
    <property type="protein sequence ID" value="CAA9445136.1"/>
    <property type="molecule type" value="Genomic_DNA"/>
</dbReference>
<dbReference type="Pfam" id="PF01510">
    <property type="entry name" value="Amidase_2"/>
    <property type="match status" value="1"/>
</dbReference>
<feature type="domain" description="Peptidoglycan recognition protein family" evidence="3">
    <location>
        <begin position="44"/>
        <end position="181"/>
    </location>
</feature>
<evidence type="ECO:0000256" key="1">
    <source>
        <dbReference type="ARBA" id="ARBA00007553"/>
    </source>
</evidence>
<evidence type="ECO:0000259" key="2">
    <source>
        <dbReference type="SMART" id="SM00644"/>
    </source>
</evidence>
<protein>
    <recommendedName>
        <fullName evidence="5">N-acetylmuramoyl-L-alanine amidase</fullName>
    </recommendedName>
</protein>
<evidence type="ECO:0000313" key="4">
    <source>
        <dbReference type="EMBL" id="CAA9445136.1"/>
    </source>
</evidence>
<reference evidence="4" key="1">
    <citation type="submission" date="2020-02" db="EMBL/GenBank/DDBJ databases">
        <authorList>
            <person name="Meier V. D."/>
        </authorList>
    </citation>
    <scope>NUCLEOTIDE SEQUENCE</scope>
    <source>
        <strain evidence="4">AVDCRST_MAG64</strain>
    </source>
</reference>
<sequence>MPRRVKRQPRLPRNALLLFLLGVATVVLLFGLRRGGPAPADAPGPAAAEARWMPAEKSDRWKCIVIHHSAGEAGGADRFDELHRDKGWDELGYHFVIGNGSDTADGQVEVGSRWAAQKHGAHCKTKNEYYNNHGIGICLVGNFELHPPAERQLQSLRRLVAFLSREFGIPPERVYTHGGVTRQTHCPGKHFDLAALRKSLPRR</sequence>
<dbReference type="SMART" id="SM00644">
    <property type="entry name" value="Ami_2"/>
    <property type="match status" value="1"/>
</dbReference>
<dbReference type="InterPro" id="IPR006619">
    <property type="entry name" value="PGRP_domain_met/bac"/>
</dbReference>
<dbReference type="GO" id="GO:0008745">
    <property type="term" value="F:N-acetylmuramoyl-L-alanine amidase activity"/>
    <property type="evidence" value="ECO:0007669"/>
    <property type="project" value="InterPro"/>
</dbReference>
<dbReference type="Gene3D" id="3.40.80.10">
    <property type="entry name" value="Peptidoglycan recognition protein-like"/>
    <property type="match status" value="1"/>
</dbReference>
<dbReference type="InterPro" id="IPR015510">
    <property type="entry name" value="PGRP"/>
</dbReference>
<name>A0A6J4QSH1_9BACT</name>
<organism evidence="4">
    <name type="scientific">uncultured Phycisphaerae bacterium</name>
    <dbReference type="NCBI Taxonomy" id="904963"/>
    <lineage>
        <taxon>Bacteria</taxon>
        <taxon>Pseudomonadati</taxon>
        <taxon>Planctomycetota</taxon>
        <taxon>Phycisphaerae</taxon>
        <taxon>environmental samples</taxon>
    </lineage>
</organism>
<dbReference type="GO" id="GO:0008270">
    <property type="term" value="F:zinc ion binding"/>
    <property type="evidence" value="ECO:0007669"/>
    <property type="project" value="InterPro"/>
</dbReference>
<comment type="similarity">
    <text evidence="1">Belongs to the N-acetylmuramoyl-L-alanine amidase 2 family.</text>
</comment>
<accession>A0A6J4QSH1</accession>
<dbReference type="CDD" id="cd06583">
    <property type="entry name" value="PGRP"/>
    <property type="match status" value="1"/>
</dbReference>
<dbReference type="PANTHER" id="PTHR11022:SF41">
    <property type="entry name" value="PEPTIDOGLYCAN-RECOGNITION PROTEIN LC-RELATED"/>
    <property type="match status" value="1"/>
</dbReference>
<dbReference type="InterPro" id="IPR002502">
    <property type="entry name" value="Amidase_domain"/>
</dbReference>
<dbReference type="SUPFAM" id="SSF55846">
    <property type="entry name" value="N-acetylmuramoyl-L-alanine amidase-like"/>
    <property type="match status" value="1"/>
</dbReference>
<dbReference type="PANTHER" id="PTHR11022">
    <property type="entry name" value="PEPTIDOGLYCAN RECOGNITION PROTEIN"/>
    <property type="match status" value="1"/>
</dbReference>
<dbReference type="SMART" id="SM00701">
    <property type="entry name" value="PGRP"/>
    <property type="match status" value="1"/>
</dbReference>
<dbReference type="InterPro" id="IPR036505">
    <property type="entry name" value="Amidase/PGRP_sf"/>
</dbReference>
<feature type="domain" description="N-acetylmuramoyl-L-alanine amidase" evidence="2">
    <location>
        <begin position="48"/>
        <end position="188"/>
    </location>
</feature>